<protein>
    <submittedName>
        <fullName evidence="6">TetR/AcrR family transcriptional regulator</fullName>
    </submittedName>
</protein>
<organism evidence="6 7">
    <name type="scientific">Pseudonocardia xishanensis</name>
    <dbReference type="NCBI Taxonomy" id="630995"/>
    <lineage>
        <taxon>Bacteria</taxon>
        <taxon>Bacillati</taxon>
        <taxon>Actinomycetota</taxon>
        <taxon>Actinomycetes</taxon>
        <taxon>Pseudonocardiales</taxon>
        <taxon>Pseudonocardiaceae</taxon>
        <taxon>Pseudonocardia</taxon>
    </lineage>
</organism>
<evidence type="ECO:0000313" key="7">
    <source>
        <dbReference type="Proteomes" id="UP001501598"/>
    </source>
</evidence>
<dbReference type="SUPFAM" id="SSF48498">
    <property type="entry name" value="Tetracyclin repressor-like, C-terminal domain"/>
    <property type="match status" value="1"/>
</dbReference>
<dbReference type="Proteomes" id="UP001501598">
    <property type="component" value="Unassembled WGS sequence"/>
</dbReference>
<name>A0ABP8S276_9PSEU</name>
<dbReference type="SUPFAM" id="SSF46689">
    <property type="entry name" value="Homeodomain-like"/>
    <property type="match status" value="1"/>
</dbReference>
<dbReference type="Gene3D" id="1.10.10.60">
    <property type="entry name" value="Homeodomain-like"/>
    <property type="match status" value="1"/>
</dbReference>
<keyword evidence="3" id="KW-0804">Transcription</keyword>
<keyword evidence="1" id="KW-0805">Transcription regulation</keyword>
<keyword evidence="7" id="KW-1185">Reference proteome</keyword>
<dbReference type="Pfam" id="PF16859">
    <property type="entry name" value="TetR_C_11"/>
    <property type="match status" value="1"/>
</dbReference>
<gene>
    <name evidence="6" type="ORF">GCM10023175_65950</name>
</gene>
<comment type="caution">
    <text evidence="6">The sequence shown here is derived from an EMBL/GenBank/DDBJ whole genome shotgun (WGS) entry which is preliminary data.</text>
</comment>
<evidence type="ECO:0000256" key="1">
    <source>
        <dbReference type="ARBA" id="ARBA00023015"/>
    </source>
</evidence>
<reference evidence="7" key="1">
    <citation type="journal article" date="2019" name="Int. J. Syst. Evol. Microbiol.">
        <title>The Global Catalogue of Microorganisms (GCM) 10K type strain sequencing project: providing services to taxonomists for standard genome sequencing and annotation.</title>
        <authorList>
            <consortium name="The Broad Institute Genomics Platform"/>
            <consortium name="The Broad Institute Genome Sequencing Center for Infectious Disease"/>
            <person name="Wu L."/>
            <person name="Ma J."/>
        </authorList>
    </citation>
    <scope>NUCLEOTIDE SEQUENCE [LARGE SCALE GENOMIC DNA]</scope>
    <source>
        <strain evidence="7">JCM 17906</strain>
    </source>
</reference>
<keyword evidence="2 4" id="KW-0238">DNA-binding</keyword>
<dbReference type="PROSITE" id="PS01081">
    <property type="entry name" value="HTH_TETR_1"/>
    <property type="match status" value="1"/>
</dbReference>
<dbReference type="Gene3D" id="1.10.357.10">
    <property type="entry name" value="Tetracycline Repressor, domain 2"/>
    <property type="match status" value="1"/>
</dbReference>
<accession>A0ABP8S276</accession>
<dbReference type="PANTHER" id="PTHR30055">
    <property type="entry name" value="HTH-TYPE TRANSCRIPTIONAL REGULATOR RUTR"/>
    <property type="match status" value="1"/>
</dbReference>
<dbReference type="PANTHER" id="PTHR30055:SF148">
    <property type="entry name" value="TETR-FAMILY TRANSCRIPTIONAL REGULATOR"/>
    <property type="match status" value="1"/>
</dbReference>
<evidence type="ECO:0000256" key="4">
    <source>
        <dbReference type="PROSITE-ProRule" id="PRU00335"/>
    </source>
</evidence>
<dbReference type="InterPro" id="IPR001647">
    <property type="entry name" value="HTH_TetR"/>
</dbReference>
<feature type="DNA-binding region" description="H-T-H motif" evidence="4">
    <location>
        <begin position="44"/>
        <end position="63"/>
    </location>
</feature>
<dbReference type="EMBL" id="BAABGT010000116">
    <property type="protein sequence ID" value="GAA4558914.1"/>
    <property type="molecule type" value="Genomic_DNA"/>
</dbReference>
<sequence>MSDPVPPGARRRAPGGPVLQDDVTAALTEAFFAELAAVGYGRLSLEAVAKRAGAGKAAIYRRWPAKRDMAVALVSQVATRAITVTDTGTLRGDLRAFLQDAIDALSHPQARRIVPDLLAETMRDAELAEAFAESVREPRRHNAAQLLRRAADRGELPKDFDLEVGLDLLAGPLYWRVAVVQLPNQEDYVERLLDHIVRSLGGHCPA</sequence>
<evidence type="ECO:0000313" key="6">
    <source>
        <dbReference type="EMBL" id="GAA4558914.1"/>
    </source>
</evidence>
<dbReference type="InterPro" id="IPR036271">
    <property type="entry name" value="Tet_transcr_reg_TetR-rel_C_sf"/>
</dbReference>
<evidence type="ECO:0000256" key="3">
    <source>
        <dbReference type="ARBA" id="ARBA00023163"/>
    </source>
</evidence>
<evidence type="ECO:0000256" key="2">
    <source>
        <dbReference type="ARBA" id="ARBA00023125"/>
    </source>
</evidence>
<dbReference type="Pfam" id="PF00440">
    <property type="entry name" value="TetR_N"/>
    <property type="match status" value="1"/>
</dbReference>
<feature type="domain" description="HTH tetR-type" evidence="5">
    <location>
        <begin position="21"/>
        <end position="81"/>
    </location>
</feature>
<dbReference type="InterPro" id="IPR011075">
    <property type="entry name" value="TetR_C"/>
</dbReference>
<proteinExistence type="predicted"/>
<dbReference type="InterPro" id="IPR009057">
    <property type="entry name" value="Homeodomain-like_sf"/>
</dbReference>
<evidence type="ECO:0000259" key="5">
    <source>
        <dbReference type="PROSITE" id="PS50977"/>
    </source>
</evidence>
<dbReference type="PROSITE" id="PS50977">
    <property type="entry name" value="HTH_TETR_2"/>
    <property type="match status" value="1"/>
</dbReference>
<dbReference type="InterPro" id="IPR023772">
    <property type="entry name" value="DNA-bd_HTH_TetR-type_CS"/>
</dbReference>
<dbReference type="RefSeq" id="WP_345427034.1">
    <property type="nucleotide sequence ID" value="NZ_BAABGT010000116.1"/>
</dbReference>
<dbReference type="InterPro" id="IPR050109">
    <property type="entry name" value="HTH-type_TetR-like_transc_reg"/>
</dbReference>